<dbReference type="STRING" id="1423776.FD04_GL000960"/>
<dbReference type="EMBL" id="AZEE01000028">
    <property type="protein sequence ID" value="KRK97983.1"/>
    <property type="molecule type" value="Genomic_DNA"/>
</dbReference>
<dbReference type="InterPro" id="IPR000994">
    <property type="entry name" value="Pept_M24"/>
</dbReference>
<comment type="similarity">
    <text evidence="3">Belongs to the peptidase M24B family.</text>
</comment>
<dbReference type="Pfam" id="PF00557">
    <property type="entry name" value="Peptidase_M24"/>
    <property type="match status" value="1"/>
</dbReference>
<dbReference type="OrthoDB" id="9806388at2"/>
<dbReference type="InterPro" id="IPR029149">
    <property type="entry name" value="Creatin/AminoP/Spt16_N"/>
</dbReference>
<dbReference type="SUPFAM" id="SSF53092">
    <property type="entry name" value="Creatinase/prolidase N-terminal domain"/>
    <property type="match status" value="1"/>
</dbReference>
<feature type="domain" description="Peptidase M24" evidence="4">
    <location>
        <begin position="134"/>
        <end position="337"/>
    </location>
</feature>
<dbReference type="PANTHER" id="PTHR46112">
    <property type="entry name" value="AMINOPEPTIDASE"/>
    <property type="match status" value="1"/>
</dbReference>
<dbReference type="GO" id="GO:0016787">
    <property type="term" value="F:hydrolase activity"/>
    <property type="evidence" value="ECO:0007669"/>
    <property type="project" value="UniProtKB-KW"/>
</dbReference>
<evidence type="ECO:0000259" key="5">
    <source>
        <dbReference type="Pfam" id="PF01321"/>
    </source>
</evidence>
<dbReference type="InterPro" id="IPR050659">
    <property type="entry name" value="Peptidase_M24B"/>
</dbReference>
<evidence type="ECO:0000313" key="6">
    <source>
        <dbReference type="EMBL" id="KRK97983.1"/>
    </source>
</evidence>
<keyword evidence="2" id="KW-0378">Hydrolase</keyword>
<keyword evidence="1 3" id="KW-0479">Metal-binding</keyword>
<feature type="domain" description="Creatinase N-terminal" evidence="5">
    <location>
        <begin position="6"/>
        <end position="127"/>
    </location>
</feature>
<dbReference type="InterPro" id="IPR001131">
    <property type="entry name" value="Peptidase_M24B_aminopep-P_CS"/>
</dbReference>
<keyword evidence="7" id="KW-1185">Reference proteome</keyword>
<dbReference type="SUPFAM" id="SSF55920">
    <property type="entry name" value="Creatinase/aminopeptidase"/>
    <property type="match status" value="1"/>
</dbReference>
<dbReference type="Gene3D" id="3.40.350.10">
    <property type="entry name" value="Creatinase/prolidase N-terminal domain"/>
    <property type="match status" value="1"/>
</dbReference>
<reference evidence="6 7" key="1">
    <citation type="journal article" date="2015" name="Genome Announc.">
        <title>Expanding the biotechnology potential of lactobacilli through comparative genomics of 213 strains and associated genera.</title>
        <authorList>
            <person name="Sun Z."/>
            <person name="Harris H.M."/>
            <person name="McCann A."/>
            <person name="Guo C."/>
            <person name="Argimon S."/>
            <person name="Zhang W."/>
            <person name="Yang X."/>
            <person name="Jeffery I.B."/>
            <person name="Cooney J.C."/>
            <person name="Kagawa T.F."/>
            <person name="Liu W."/>
            <person name="Song Y."/>
            <person name="Salvetti E."/>
            <person name="Wrobel A."/>
            <person name="Rasinkangas P."/>
            <person name="Parkhill J."/>
            <person name="Rea M.C."/>
            <person name="O'Sullivan O."/>
            <person name="Ritari J."/>
            <person name="Douillard F.P."/>
            <person name="Paul Ross R."/>
            <person name="Yang R."/>
            <person name="Briner A.E."/>
            <person name="Felis G.E."/>
            <person name="de Vos W.M."/>
            <person name="Barrangou R."/>
            <person name="Klaenhammer T.R."/>
            <person name="Caufield P.W."/>
            <person name="Cui Y."/>
            <person name="Zhang H."/>
            <person name="O'Toole P.W."/>
        </authorList>
    </citation>
    <scope>NUCLEOTIDE SEQUENCE [LARGE SCALE GENOMIC DNA]</scope>
    <source>
        <strain evidence="6 7">DSM 19909</strain>
    </source>
</reference>
<dbReference type="Proteomes" id="UP000051160">
    <property type="component" value="Unassembled WGS sequence"/>
</dbReference>
<dbReference type="CDD" id="cd01092">
    <property type="entry name" value="APP-like"/>
    <property type="match status" value="1"/>
</dbReference>
<name>A0A0R1LQI7_9LACO</name>
<evidence type="ECO:0000256" key="1">
    <source>
        <dbReference type="ARBA" id="ARBA00022723"/>
    </source>
</evidence>
<proteinExistence type="inferred from homology"/>
<dbReference type="PANTHER" id="PTHR46112:SF3">
    <property type="entry name" value="AMINOPEPTIDASE YPDF"/>
    <property type="match status" value="1"/>
</dbReference>
<comment type="caution">
    <text evidence="6">The sequence shown here is derived from an EMBL/GenBank/DDBJ whole genome shotgun (WGS) entry which is preliminary data.</text>
</comment>
<dbReference type="PROSITE" id="PS00491">
    <property type="entry name" value="PROLINE_PEPTIDASE"/>
    <property type="match status" value="1"/>
</dbReference>
<dbReference type="Gene3D" id="3.90.230.10">
    <property type="entry name" value="Creatinase/methionine aminopeptidase superfamily"/>
    <property type="match status" value="1"/>
</dbReference>
<dbReference type="InterPro" id="IPR036005">
    <property type="entry name" value="Creatinase/aminopeptidase-like"/>
</dbReference>
<dbReference type="InterPro" id="IPR000587">
    <property type="entry name" value="Creatinase_N"/>
</dbReference>
<gene>
    <name evidence="6" type="ORF">FD04_GL000960</name>
</gene>
<dbReference type="GO" id="GO:0046872">
    <property type="term" value="F:metal ion binding"/>
    <property type="evidence" value="ECO:0007669"/>
    <property type="project" value="UniProtKB-KW"/>
</dbReference>
<evidence type="ECO:0000256" key="2">
    <source>
        <dbReference type="ARBA" id="ARBA00022801"/>
    </source>
</evidence>
<dbReference type="Pfam" id="PF01321">
    <property type="entry name" value="Creatinase_N"/>
    <property type="match status" value="1"/>
</dbReference>
<dbReference type="PATRIC" id="fig|1423776.4.peg.969"/>
<organism evidence="6 7">
    <name type="scientific">Secundilactobacillus odoratitofui DSM 19909 = JCM 15043</name>
    <dbReference type="NCBI Taxonomy" id="1423776"/>
    <lineage>
        <taxon>Bacteria</taxon>
        <taxon>Bacillati</taxon>
        <taxon>Bacillota</taxon>
        <taxon>Bacilli</taxon>
        <taxon>Lactobacillales</taxon>
        <taxon>Lactobacillaceae</taxon>
        <taxon>Secundilactobacillus</taxon>
    </lineage>
</organism>
<protein>
    <submittedName>
        <fullName evidence="6">Xaa-Pro dipeptidase</fullName>
    </submittedName>
</protein>
<evidence type="ECO:0000256" key="3">
    <source>
        <dbReference type="RuleBase" id="RU000590"/>
    </source>
</evidence>
<evidence type="ECO:0000313" key="7">
    <source>
        <dbReference type="Proteomes" id="UP000051160"/>
    </source>
</evidence>
<sequence>MIKLDRIEKLRAQFNDLRIDAFLVTDPVNQQYLTDFDGEGVILVTTDQTTIITDERFKTLLEQQAGPYQVIITRDYLGQAAKEVERQGVTVLGFEDTISFHDYDQLDELMPSDIVPMSTLIERQREIKSASELEQIQLSAQLALKGFEQLLPFIQPGISELAVANRLDSIMRQLGATKASFDTIVASGARAALPHGAATSRILRSGELVTIDFGYFVNGYTSDVTRTIALGQPDKRLREIYNVVKAAQGLIIDAIAPAVSGQELDQIGRDYITHAGYGAYFNHGTGHGIGLAIHEGPAISTRSTDLLVPNQVITIEPGIYLPELGGVRIEDDVLVTEDSHQILTASNTDLIVL</sequence>
<evidence type="ECO:0000259" key="4">
    <source>
        <dbReference type="Pfam" id="PF00557"/>
    </source>
</evidence>
<accession>A0A0R1LQI7</accession>
<dbReference type="AlphaFoldDB" id="A0A0R1LQI7"/>